<keyword evidence="3" id="KW-1185">Reference proteome</keyword>
<dbReference type="KEGG" id="dmm:dnm_009870"/>
<dbReference type="Pfam" id="PF18737">
    <property type="entry name" value="HEPN_MAE_28990"/>
    <property type="match status" value="1"/>
</dbReference>
<name>A0A975BGP3_9BACT</name>
<evidence type="ECO:0000313" key="3">
    <source>
        <dbReference type="Proteomes" id="UP000663722"/>
    </source>
</evidence>
<reference evidence="2" key="1">
    <citation type="journal article" date="2021" name="Microb. Physiol.">
        <title>Proteogenomic Insights into the Physiology of Marine, Sulfate-Reducing, Filamentous Desulfonema limicola and Desulfonema magnum.</title>
        <authorList>
            <person name="Schnaars V."/>
            <person name="Wohlbrand L."/>
            <person name="Scheve S."/>
            <person name="Hinrichs C."/>
            <person name="Reinhardt R."/>
            <person name="Rabus R."/>
        </authorList>
    </citation>
    <scope>NUCLEOTIDE SEQUENCE</scope>
    <source>
        <strain evidence="2">4be13</strain>
    </source>
</reference>
<proteinExistence type="predicted"/>
<gene>
    <name evidence="2" type="ORF">dnm_009870</name>
</gene>
<dbReference type="RefSeq" id="WP_207681229.1">
    <property type="nucleotide sequence ID" value="NZ_CP061800.1"/>
</dbReference>
<dbReference type="InterPro" id="IPR040788">
    <property type="entry name" value="HEPN_MAE_28990"/>
</dbReference>
<evidence type="ECO:0000313" key="2">
    <source>
        <dbReference type="EMBL" id="QTA84983.1"/>
    </source>
</evidence>
<sequence>MSKKNLSVNSLYDNIENDFSWRHKELHIFSKRIPIENNAYQRVLLRAGITLLYAHWEGFVLSSASDYLQHISMQGLSHKDLQPQFVALCLKTKIERLSVNKLETMAEVIVFLNEEMNRKAYVPYKKVINTKANLGFEALREIFFTIGLDIGSIRFKRGRN</sequence>
<dbReference type="Proteomes" id="UP000663722">
    <property type="component" value="Chromosome"/>
</dbReference>
<protein>
    <submittedName>
        <fullName evidence="2">HEPN domain-containing protein</fullName>
    </submittedName>
</protein>
<organism evidence="2 3">
    <name type="scientific">Desulfonema magnum</name>
    <dbReference type="NCBI Taxonomy" id="45655"/>
    <lineage>
        <taxon>Bacteria</taxon>
        <taxon>Pseudomonadati</taxon>
        <taxon>Thermodesulfobacteriota</taxon>
        <taxon>Desulfobacteria</taxon>
        <taxon>Desulfobacterales</taxon>
        <taxon>Desulfococcaceae</taxon>
        <taxon>Desulfonema</taxon>
    </lineage>
</organism>
<dbReference type="EMBL" id="CP061800">
    <property type="protein sequence ID" value="QTA84983.1"/>
    <property type="molecule type" value="Genomic_DNA"/>
</dbReference>
<feature type="domain" description="MAE-28990/MAE-18760-like HEPN" evidence="1">
    <location>
        <begin position="13"/>
        <end position="145"/>
    </location>
</feature>
<dbReference type="AlphaFoldDB" id="A0A975BGP3"/>
<evidence type="ECO:0000259" key="1">
    <source>
        <dbReference type="Pfam" id="PF18737"/>
    </source>
</evidence>
<accession>A0A975BGP3</accession>